<feature type="region of interest" description="Disordered" evidence="3">
    <location>
        <begin position="422"/>
        <end position="443"/>
    </location>
</feature>
<dbReference type="PROSITE" id="PS50280">
    <property type="entry name" value="SET"/>
    <property type="match status" value="1"/>
</dbReference>
<dbReference type="PANTHER" id="PTHR11079">
    <property type="entry name" value="CYTOSINE DEAMINASE FAMILY MEMBER"/>
    <property type="match status" value="1"/>
</dbReference>
<dbReference type="SUPFAM" id="SSF53927">
    <property type="entry name" value="Cytidine deaminase-like"/>
    <property type="match status" value="1"/>
</dbReference>
<feature type="domain" description="SET" evidence="4">
    <location>
        <begin position="21"/>
        <end position="147"/>
    </location>
</feature>
<keyword evidence="1" id="KW-0819">tRNA processing</keyword>
<evidence type="ECO:0008006" key="8">
    <source>
        <dbReference type="Google" id="ProtNLM"/>
    </source>
</evidence>
<dbReference type="SMART" id="SM00317">
    <property type="entry name" value="SET"/>
    <property type="match status" value="1"/>
</dbReference>
<dbReference type="GO" id="GO:0005634">
    <property type="term" value="C:nucleus"/>
    <property type="evidence" value="ECO:0007669"/>
    <property type="project" value="TreeGrafter"/>
</dbReference>
<dbReference type="CDD" id="cd01285">
    <property type="entry name" value="nucleoside_deaminase"/>
    <property type="match status" value="1"/>
</dbReference>
<dbReference type="PROSITE" id="PS51747">
    <property type="entry name" value="CYT_DCMP_DEAMINASES_2"/>
    <property type="match status" value="1"/>
</dbReference>
<evidence type="ECO:0000256" key="3">
    <source>
        <dbReference type="SAM" id="MobiDB-lite"/>
    </source>
</evidence>
<dbReference type="PANTHER" id="PTHR11079:SF156">
    <property type="entry name" value="INACTIVE TRNA-SPECIFIC ADENOSINE DEAMINASE-LIKE PROTEIN 3-RELATED"/>
    <property type="match status" value="1"/>
</dbReference>
<evidence type="ECO:0000256" key="1">
    <source>
        <dbReference type="ARBA" id="ARBA00022694"/>
    </source>
</evidence>
<dbReference type="Proteomes" id="UP001215280">
    <property type="component" value="Unassembled WGS sequence"/>
</dbReference>
<evidence type="ECO:0000259" key="5">
    <source>
        <dbReference type="PROSITE" id="PS51747"/>
    </source>
</evidence>
<evidence type="ECO:0000256" key="2">
    <source>
        <dbReference type="ARBA" id="ARBA00038160"/>
    </source>
</evidence>
<protein>
    <recommendedName>
        <fullName evidence="8">SET domain-containing protein</fullName>
    </recommendedName>
</protein>
<name>A0AAD7J6X9_9AGAR</name>
<dbReference type="InterPro" id="IPR002125">
    <property type="entry name" value="CMP_dCMP_dom"/>
</dbReference>
<dbReference type="CDD" id="cd10540">
    <property type="entry name" value="SET_SpSet7-like"/>
    <property type="match status" value="1"/>
</dbReference>
<comment type="similarity">
    <text evidence="2">Belongs to the cytidine and deoxycytidylate deaminase family. ADAT3 subfamily.</text>
</comment>
<evidence type="ECO:0000313" key="6">
    <source>
        <dbReference type="EMBL" id="KAJ7758482.1"/>
    </source>
</evidence>
<dbReference type="AlphaFoldDB" id="A0AAD7J6X9"/>
<evidence type="ECO:0000313" key="7">
    <source>
        <dbReference type="Proteomes" id="UP001215280"/>
    </source>
</evidence>
<organism evidence="6 7">
    <name type="scientific">Mycena maculata</name>
    <dbReference type="NCBI Taxonomy" id="230809"/>
    <lineage>
        <taxon>Eukaryota</taxon>
        <taxon>Fungi</taxon>
        <taxon>Dikarya</taxon>
        <taxon>Basidiomycota</taxon>
        <taxon>Agaricomycotina</taxon>
        <taxon>Agaricomycetes</taxon>
        <taxon>Agaricomycetidae</taxon>
        <taxon>Agaricales</taxon>
        <taxon>Marasmiineae</taxon>
        <taxon>Mycenaceae</taxon>
        <taxon>Mycena</taxon>
    </lineage>
</organism>
<dbReference type="Pfam" id="PF00383">
    <property type="entry name" value="dCMP_cyt_deam_1"/>
    <property type="match status" value="1"/>
</dbReference>
<accession>A0AAD7J6X9</accession>
<dbReference type="InterPro" id="IPR046341">
    <property type="entry name" value="SET_dom_sf"/>
</dbReference>
<dbReference type="GO" id="GO:0052717">
    <property type="term" value="F:tRNA-specific adenosine-34 deaminase activity"/>
    <property type="evidence" value="ECO:0007669"/>
    <property type="project" value="TreeGrafter"/>
</dbReference>
<comment type="caution">
    <text evidence="6">The sequence shown here is derived from an EMBL/GenBank/DDBJ whole genome shotgun (WGS) entry which is preliminary data.</text>
</comment>
<dbReference type="InterPro" id="IPR001214">
    <property type="entry name" value="SET_dom"/>
</dbReference>
<dbReference type="EMBL" id="JARJLG010000055">
    <property type="protein sequence ID" value="KAJ7758482.1"/>
    <property type="molecule type" value="Genomic_DNA"/>
</dbReference>
<gene>
    <name evidence="6" type="ORF">DFH07DRAFT_449881</name>
</gene>
<dbReference type="SUPFAM" id="SSF82199">
    <property type="entry name" value="SET domain"/>
    <property type="match status" value="1"/>
</dbReference>
<feature type="domain" description="CMP/dCMP-type deaminase" evidence="5">
    <location>
        <begin position="360"/>
        <end position="491"/>
    </location>
</feature>
<sequence length="527" mass="58504">MSAASSTFQLESESRPYLNNPACVIKASQGKGRGVFASRTIASQTVVEISPVLLFNKEEYEQHGKLGRLVAALSSAHFRKYNRFTILDDYTFKWKNGNMALALGLGSLFNHSNSPNVSYTIDSSTDSIVYTVTRNIEPDEELCIYYGSNLWFDPAESSAGNSSIEDEEKDDGWGGLSNVDVLRNPLPIFFNGSADDVVSEEDLPFERFKRPPEEETADTVRTVQAWAVDVPDPRSIGPMLKWLRRSEVDADKLGHLKRVRKQGETSTFLLSVSPTPPNLPHDISLTDPYLVTVPSSVALTTTSLALKNSLWPTIFAPRRKGEVEDWSQGKARWAWEAMHAVVQEALRWRDEGEVGFLPCNQILSYILLQLPIAAYVPAPYEALDDASLPSAFIAHDTRQSAAHPLRHAVMNLIRQIGEHRACSDAESMEPQPPPDGDSESPRNGNNYLLTSQVLFTTHEPCIMCSMALLHSRVKEVVYLIPMEKTGGCGSAICLPTLPGVNHRFNICRWKVETIREAGLQLDPSIDS</sequence>
<reference evidence="6" key="1">
    <citation type="submission" date="2023-03" db="EMBL/GenBank/DDBJ databases">
        <title>Massive genome expansion in bonnet fungi (Mycena s.s.) driven by repeated elements and novel gene families across ecological guilds.</title>
        <authorList>
            <consortium name="Lawrence Berkeley National Laboratory"/>
            <person name="Harder C.B."/>
            <person name="Miyauchi S."/>
            <person name="Viragh M."/>
            <person name="Kuo A."/>
            <person name="Thoen E."/>
            <person name="Andreopoulos B."/>
            <person name="Lu D."/>
            <person name="Skrede I."/>
            <person name="Drula E."/>
            <person name="Henrissat B."/>
            <person name="Morin E."/>
            <person name="Kohler A."/>
            <person name="Barry K."/>
            <person name="LaButti K."/>
            <person name="Morin E."/>
            <person name="Salamov A."/>
            <person name="Lipzen A."/>
            <person name="Mereny Z."/>
            <person name="Hegedus B."/>
            <person name="Baldrian P."/>
            <person name="Stursova M."/>
            <person name="Weitz H."/>
            <person name="Taylor A."/>
            <person name="Grigoriev I.V."/>
            <person name="Nagy L.G."/>
            <person name="Martin F."/>
            <person name="Kauserud H."/>
        </authorList>
    </citation>
    <scope>NUCLEOTIDE SEQUENCE</scope>
    <source>
        <strain evidence="6">CBHHK188m</strain>
    </source>
</reference>
<dbReference type="InterPro" id="IPR016193">
    <property type="entry name" value="Cytidine_deaminase-like"/>
</dbReference>
<dbReference type="Gene3D" id="3.40.140.10">
    <property type="entry name" value="Cytidine Deaminase, domain 2"/>
    <property type="match status" value="1"/>
</dbReference>
<dbReference type="GO" id="GO:0008033">
    <property type="term" value="P:tRNA processing"/>
    <property type="evidence" value="ECO:0007669"/>
    <property type="project" value="UniProtKB-KW"/>
</dbReference>
<dbReference type="Gene3D" id="2.170.270.10">
    <property type="entry name" value="SET domain"/>
    <property type="match status" value="1"/>
</dbReference>
<dbReference type="GO" id="GO:0005737">
    <property type="term" value="C:cytoplasm"/>
    <property type="evidence" value="ECO:0007669"/>
    <property type="project" value="TreeGrafter"/>
</dbReference>
<evidence type="ECO:0000259" key="4">
    <source>
        <dbReference type="PROSITE" id="PS50280"/>
    </source>
</evidence>
<dbReference type="Pfam" id="PF00856">
    <property type="entry name" value="SET"/>
    <property type="match status" value="1"/>
</dbReference>
<proteinExistence type="inferred from homology"/>
<keyword evidence="7" id="KW-1185">Reference proteome</keyword>